<name>A0A7K7K014_AGEPH</name>
<evidence type="ECO:0000256" key="1">
    <source>
        <dbReference type="ARBA" id="ARBA00022670"/>
    </source>
</evidence>
<dbReference type="PROSITE" id="PS00141">
    <property type="entry name" value="ASP_PROTEASE"/>
    <property type="match status" value="1"/>
</dbReference>
<dbReference type="SUPFAM" id="SSF50630">
    <property type="entry name" value="Acid proteases"/>
    <property type="match status" value="1"/>
</dbReference>
<dbReference type="InterPro" id="IPR051592">
    <property type="entry name" value="HERV-K_Pro_peptidase_A2"/>
</dbReference>
<dbReference type="Gene3D" id="2.70.40.10">
    <property type="match status" value="1"/>
</dbReference>
<evidence type="ECO:0000256" key="3">
    <source>
        <dbReference type="ARBA" id="ARBA00022801"/>
    </source>
</evidence>
<keyword evidence="6" id="KW-1185">Reference proteome</keyword>
<dbReference type="GO" id="GO:0004190">
    <property type="term" value="F:aspartic-type endopeptidase activity"/>
    <property type="evidence" value="ECO:0007669"/>
    <property type="project" value="UniProtKB-KW"/>
</dbReference>
<comment type="caution">
    <text evidence="5">The sequence shown here is derived from an EMBL/GenBank/DDBJ whole genome shotgun (WGS) entry which is preliminary data.</text>
</comment>
<protein>
    <submittedName>
        <fullName evidence="5">POK9 protein</fullName>
    </submittedName>
</protein>
<evidence type="ECO:0000313" key="6">
    <source>
        <dbReference type="Proteomes" id="UP000521525"/>
    </source>
</evidence>
<dbReference type="Pfam" id="PF00692">
    <property type="entry name" value="dUTPase"/>
    <property type="match status" value="1"/>
</dbReference>
<keyword evidence="2" id="KW-0064">Aspartyl protease</keyword>
<dbReference type="CDD" id="cd07557">
    <property type="entry name" value="trimeric_dUTPase"/>
    <property type="match status" value="1"/>
</dbReference>
<gene>
    <name evidence="5" type="primary">Ervk9_2</name>
    <name evidence="5" type="ORF">AGEPHO_R02621</name>
</gene>
<dbReference type="EMBL" id="VZSP01001505">
    <property type="protein sequence ID" value="NWZ12070.1"/>
    <property type="molecule type" value="Genomic_DNA"/>
</dbReference>
<proteinExistence type="predicted"/>
<keyword evidence="3" id="KW-0378">Hydrolase</keyword>
<dbReference type="AlphaFoldDB" id="A0A7K7K014"/>
<organism evidence="5 6">
    <name type="scientific">Agelaius phoeniceus</name>
    <name type="common">Red-winged blackbird</name>
    <name type="synonym">Oriolus phoeniceus</name>
    <dbReference type="NCBI Taxonomy" id="39638"/>
    <lineage>
        <taxon>Eukaryota</taxon>
        <taxon>Metazoa</taxon>
        <taxon>Chordata</taxon>
        <taxon>Craniata</taxon>
        <taxon>Vertebrata</taxon>
        <taxon>Euteleostomi</taxon>
        <taxon>Archelosauria</taxon>
        <taxon>Archosauria</taxon>
        <taxon>Dinosauria</taxon>
        <taxon>Saurischia</taxon>
        <taxon>Theropoda</taxon>
        <taxon>Coelurosauria</taxon>
        <taxon>Aves</taxon>
        <taxon>Neognathae</taxon>
        <taxon>Neoaves</taxon>
        <taxon>Telluraves</taxon>
        <taxon>Australaves</taxon>
        <taxon>Passeriformes</taxon>
        <taxon>Passeroidea</taxon>
        <taxon>Icteridae</taxon>
        <taxon>Agelaius</taxon>
    </lineage>
</organism>
<dbReference type="InterPro" id="IPR021109">
    <property type="entry name" value="Peptidase_aspartic_dom_sf"/>
</dbReference>
<dbReference type="InterPro" id="IPR033704">
    <property type="entry name" value="dUTPase_trimeric"/>
</dbReference>
<evidence type="ECO:0000313" key="5">
    <source>
        <dbReference type="EMBL" id="NWZ12070.1"/>
    </source>
</evidence>
<dbReference type="SUPFAM" id="SSF51283">
    <property type="entry name" value="dUTPase-like"/>
    <property type="match status" value="1"/>
</dbReference>
<feature type="domain" description="Peptidase A2" evidence="4">
    <location>
        <begin position="149"/>
        <end position="163"/>
    </location>
</feature>
<dbReference type="PANTHER" id="PTHR19422">
    <property type="entry name" value="GAG RETROVIRAL POLYPROTEIN"/>
    <property type="match status" value="1"/>
</dbReference>
<reference evidence="5 6" key="1">
    <citation type="submission" date="2019-09" db="EMBL/GenBank/DDBJ databases">
        <title>Bird 10,000 Genomes (B10K) Project - Family phase.</title>
        <authorList>
            <person name="Zhang G."/>
        </authorList>
    </citation>
    <scope>NUCLEOTIDE SEQUENCE [LARGE SCALE GENOMIC DNA]</scope>
    <source>
        <strain evidence="5">OUT-0050</strain>
        <tissue evidence="5">Muscle</tissue>
    </source>
</reference>
<accession>A0A7K7K014</accession>
<dbReference type="InterPro" id="IPR029054">
    <property type="entry name" value="dUTPase-like"/>
</dbReference>
<evidence type="ECO:0000259" key="4">
    <source>
        <dbReference type="PROSITE" id="PS50175"/>
    </source>
</evidence>
<dbReference type="InterPro" id="IPR036157">
    <property type="entry name" value="dUTPase-like_sf"/>
</dbReference>
<dbReference type="Proteomes" id="UP000521525">
    <property type="component" value="Unassembled WGS sequence"/>
</dbReference>
<dbReference type="PROSITE" id="PS50175">
    <property type="entry name" value="ASP_PROT_RETROV"/>
    <property type="match status" value="1"/>
</dbReference>
<sequence length="163" mass="17309">QGSLGIDLATAADITLIDDNPLQIPTLINGPLHKSQYQIGALLMGQSSSGLKGIIVIPGLIDADFTGEIQIVAYNMRPPLHVPKGSKIAQLVPLQNLTSQVCKTPLKEVSVRGDTSFDSTGEIVCLTLDMHNRPEQQVTMTNGSETITFTALLDTGADITIVS</sequence>
<feature type="non-terminal residue" evidence="5">
    <location>
        <position position="163"/>
    </location>
</feature>
<keyword evidence="1" id="KW-0645">Protease</keyword>
<feature type="non-terminal residue" evidence="5">
    <location>
        <position position="1"/>
    </location>
</feature>
<dbReference type="GO" id="GO:0006508">
    <property type="term" value="P:proteolysis"/>
    <property type="evidence" value="ECO:0007669"/>
    <property type="project" value="UniProtKB-KW"/>
</dbReference>
<dbReference type="InterPro" id="IPR001969">
    <property type="entry name" value="Aspartic_peptidase_AS"/>
</dbReference>
<dbReference type="PANTHER" id="PTHR19422:SF123">
    <property type="entry name" value="RT1 CLASS I, LOCUS CE15"/>
    <property type="match status" value="1"/>
</dbReference>
<dbReference type="InterPro" id="IPR001995">
    <property type="entry name" value="Peptidase_A2_cat"/>
</dbReference>
<evidence type="ECO:0000256" key="2">
    <source>
        <dbReference type="ARBA" id="ARBA00022750"/>
    </source>
</evidence>
<dbReference type="Gene3D" id="2.40.70.10">
    <property type="entry name" value="Acid Proteases"/>
    <property type="match status" value="1"/>
</dbReference>